<proteinExistence type="predicted"/>
<feature type="region of interest" description="Disordered" evidence="1">
    <location>
        <begin position="155"/>
        <end position="182"/>
    </location>
</feature>
<protein>
    <submittedName>
        <fullName evidence="2">Uncharacterized protein</fullName>
    </submittedName>
</protein>
<organism evidence="2">
    <name type="scientific">Eucampia antarctica</name>
    <dbReference type="NCBI Taxonomy" id="49252"/>
    <lineage>
        <taxon>Eukaryota</taxon>
        <taxon>Sar</taxon>
        <taxon>Stramenopiles</taxon>
        <taxon>Ochrophyta</taxon>
        <taxon>Bacillariophyta</taxon>
        <taxon>Mediophyceae</taxon>
        <taxon>Biddulphiophycidae</taxon>
        <taxon>Hemiaulales</taxon>
        <taxon>Hemiaulaceae</taxon>
        <taxon>Eucampia</taxon>
    </lineage>
</organism>
<sequence>MSRAFLPPESLSKEDIRVIADVRRDVWKSGMSGLLIGAVSGYFIHSVSKIIYSRLSDASKLKLTIPGENPIRFTRNTAFLSVMLGSSLTSFAFASAAGKNRAHKLHPIYEIGKDKTAGMSAYQAQLAKSQDDGLGPVDERMKRIISRRKTMKARIEEGQALSDSHGGRWVQDVNSDEEQITK</sequence>
<gene>
    <name evidence="2" type="ORF">EANT1437_LOCUS12180</name>
</gene>
<dbReference type="EMBL" id="HBHI01023667">
    <property type="protein sequence ID" value="CAD9689961.1"/>
    <property type="molecule type" value="Transcribed_RNA"/>
</dbReference>
<name>A0A7S2S5E0_9STRA</name>
<evidence type="ECO:0000313" key="2">
    <source>
        <dbReference type="EMBL" id="CAD9689961.1"/>
    </source>
</evidence>
<evidence type="ECO:0000256" key="1">
    <source>
        <dbReference type="SAM" id="MobiDB-lite"/>
    </source>
</evidence>
<reference evidence="2" key="1">
    <citation type="submission" date="2021-01" db="EMBL/GenBank/DDBJ databases">
        <authorList>
            <person name="Corre E."/>
            <person name="Pelletier E."/>
            <person name="Niang G."/>
            <person name="Scheremetjew M."/>
            <person name="Finn R."/>
            <person name="Kale V."/>
            <person name="Holt S."/>
            <person name="Cochrane G."/>
            <person name="Meng A."/>
            <person name="Brown T."/>
            <person name="Cohen L."/>
        </authorList>
    </citation>
    <scope>NUCLEOTIDE SEQUENCE</scope>
    <source>
        <strain evidence="2">CCMP1452</strain>
    </source>
</reference>
<dbReference type="AlphaFoldDB" id="A0A7S2S5E0"/>
<accession>A0A7S2S5E0</accession>